<dbReference type="InterPro" id="IPR032444">
    <property type="entry name" value="Keratin_2_head"/>
</dbReference>
<dbReference type="GO" id="GO:0030280">
    <property type="term" value="F:structural constituent of skin epidermis"/>
    <property type="evidence" value="ECO:0007669"/>
    <property type="project" value="TreeGrafter"/>
</dbReference>
<evidence type="ECO:0000256" key="3">
    <source>
        <dbReference type="ARBA" id="ARBA00061646"/>
    </source>
</evidence>
<dbReference type="PROSITE" id="PS00226">
    <property type="entry name" value="IF_ROD_1"/>
    <property type="match status" value="1"/>
</dbReference>
<evidence type="ECO:0000313" key="9">
    <source>
        <dbReference type="Proteomes" id="UP000694392"/>
    </source>
</evidence>
<dbReference type="PANTHER" id="PTHR45616:SF69">
    <property type="entry name" value="IF ROD DOMAIN-CONTAINING PROTEIN-RELATED"/>
    <property type="match status" value="1"/>
</dbReference>
<reference evidence="8" key="1">
    <citation type="submission" date="2025-08" db="UniProtKB">
        <authorList>
            <consortium name="Ensembl"/>
        </authorList>
    </citation>
    <scope>IDENTIFICATION</scope>
</reference>
<dbReference type="Ensembl" id="ENSSPUT00000023723.1">
    <property type="protein sequence ID" value="ENSSPUP00000022260.1"/>
    <property type="gene ID" value="ENSSPUG00000017061.1"/>
</dbReference>
<evidence type="ECO:0000256" key="1">
    <source>
        <dbReference type="ARBA" id="ARBA00022754"/>
    </source>
</evidence>
<keyword evidence="9" id="KW-1185">Reference proteome</keyword>
<evidence type="ECO:0000256" key="4">
    <source>
        <dbReference type="RuleBase" id="RU000685"/>
    </source>
</evidence>
<evidence type="ECO:0000256" key="6">
    <source>
        <dbReference type="SAM" id="MobiDB-lite"/>
    </source>
</evidence>
<comment type="similarity">
    <text evidence="3 4">Belongs to the intermediate filament family.</text>
</comment>
<keyword evidence="2 5" id="KW-0175">Coiled coil</keyword>
<organism evidence="8 9">
    <name type="scientific">Sphenodon punctatus</name>
    <name type="common">Tuatara</name>
    <name type="synonym">Hatteria punctata</name>
    <dbReference type="NCBI Taxonomy" id="8508"/>
    <lineage>
        <taxon>Eukaryota</taxon>
        <taxon>Metazoa</taxon>
        <taxon>Chordata</taxon>
        <taxon>Craniata</taxon>
        <taxon>Vertebrata</taxon>
        <taxon>Euteleostomi</taxon>
        <taxon>Lepidosauria</taxon>
        <taxon>Sphenodontia</taxon>
        <taxon>Sphenodontidae</taxon>
        <taxon>Sphenodon</taxon>
    </lineage>
</organism>
<sequence length="520" mass="56357">MSRLSFRTSSGGGSRGFSSGSAVVGGGGGGGGGGRSSFSSMSVSRVGGARAGGGGGGAGYGAGGGFGSRSLYNLGGNKRISYSVSGGGARSGFGAGGGYGFGGGAGFGGGGFGGGSALGGGGGMYGMSNAGGFGFGFDGRGGPGFPVCPPGGIQEVTINQSLLAPLNLEIDPEIQKVRTHEREQIKTLNNKFASFIDKVRFLEQQNKVLETKWNLLQEQGITVRKNNIEPLFEAYINNLRRQLDSLLGEKGRLDSELRNMQDLVEDFKNKYEDEINRRTGAENEFVVLKKDVDGSYMTKIELQAKADGLHDEIDFLRALYETEMAQMQQQVTDTSVVLSMDNNRSLDLDSIINEVKAQYEDIANRSRVEAESWYKTKYEELQVSAGRHGDDLRSTKTEISELNRMIQRLRNEIDNVKKQCANLQAAISEAEERGEMALKDARQKLAELEEALQRAKQDLARQLREYQELMNVKLALDIEIATYRKLLEGEECRWVHCESATCRNFYKISTSIQSASLSIF</sequence>
<evidence type="ECO:0000259" key="7">
    <source>
        <dbReference type="PROSITE" id="PS51842"/>
    </source>
</evidence>
<dbReference type="PROSITE" id="PS51842">
    <property type="entry name" value="IF_ROD_2"/>
    <property type="match status" value="1"/>
</dbReference>
<dbReference type="PANTHER" id="PTHR45616">
    <property type="entry name" value="GATA-TYPE DOMAIN-CONTAINING PROTEIN"/>
    <property type="match status" value="1"/>
</dbReference>
<proteinExistence type="inferred from homology"/>
<dbReference type="GeneTree" id="ENSGT00940000155862"/>
<dbReference type="GO" id="GO:0045109">
    <property type="term" value="P:intermediate filament organization"/>
    <property type="evidence" value="ECO:0007669"/>
    <property type="project" value="TreeGrafter"/>
</dbReference>
<feature type="coiled-coil region" evidence="5">
    <location>
        <begin position="185"/>
        <end position="284"/>
    </location>
</feature>
<dbReference type="Gene3D" id="1.20.5.1160">
    <property type="entry name" value="Vasodilator-stimulated phosphoprotein"/>
    <property type="match status" value="1"/>
</dbReference>
<dbReference type="InterPro" id="IPR018039">
    <property type="entry name" value="IF_conserved"/>
</dbReference>
<dbReference type="AlphaFoldDB" id="A0A8D0HHY3"/>
<dbReference type="Gene3D" id="1.20.5.500">
    <property type="entry name" value="Single helix bin"/>
    <property type="match status" value="1"/>
</dbReference>
<reference evidence="8" key="2">
    <citation type="submission" date="2025-09" db="UniProtKB">
        <authorList>
            <consortium name="Ensembl"/>
        </authorList>
    </citation>
    <scope>IDENTIFICATION</scope>
</reference>
<dbReference type="SMART" id="SM01391">
    <property type="entry name" value="Filament"/>
    <property type="match status" value="1"/>
</dbReference>
<feature type="coiled-coil region" evidence="5">
    <location>
        <begin position="392"/>
        <end position="472"/>
    </location>
</feature>
<dbReference type="PRINTS" id="PR01276">
    <property type="entry name" value="TYPE2KERATIN"/>
</dbReference>
<dbReference type="Gene3D" id="1.20.5.170">
    <property type="match status" value="1"/>
</dbReference>
<accession>A0A8D0HHY3</accession>
<protein>
    <recommendedName>
        <fullName evidence="7">IF rod domain-containing protein</fullName>
    </recommendedName>
</protein>
<evidence type="ECO:0000313" key="8">
    <source>
        <dbReference type="Ensembl" id="ENSSPUP00000022260.1"/>
    </source>
</evidence>
<dbReference type="GO" id="GO:0045095">
    <property type="term" value="C:keratin filament"/>
    <property type="evidence" value="ECO:0007669"/>
    <property type="project" value="InterPro"/>
</dbReference>
<dbReference type="GO" id="GO:0005615">
    <property type="term" value="C:extracellular space"/>
    <property type="evidence" value="ECO:0007669"/>
    <property type="project" value="TreeGrafter"/>
</dbReference>
<name>A0A8D0HHY3_SPHPU</name>
<feature type="domain" description="IF rod" evidence="7">
    <location>
        <begin position="181"/>
        <end position="494"/>
    </location>
</feature>
<dbReference type="FunFam" id="1.20.5.500:FF:000001">
    <property type="entry name" value="Type II keratin 23"/>
    <property type="match status" value="1"/>
</dbReference>
<dbReference type="Pfam" id="PF00038">
    <property type="entry name" value="Filament"/>
    <property type="match status" value="1"/>
</dbReference>
<dbReference type="Pfam" id="PF16208">
    <property type="entry name" value="Keratin_2_head"/>
    <property type="match status" value="1"/>
</dbReference>
<dbReference type="OMA" id="RWVHDAM"/>
<dbReference type="FunFam" id="1.20.5.170:FF:000004">
    <property type="entry name" value="Keratin, type II cytoskeletal 5"/>
    <property type="match status" value="1"/>
</dbReference>
<feature type="region of interest" description="Disordered" evidence="6">
    <location>
        <begin position="1"/>
        <end position="22"/>
    </location>
</feature>
<dbReference type="Proteomes" id="UP000694392">
    <property type="component" value="Unplaced"/>
</dbReference>
<evidence type="ECO:0000256" key="2">
    <source>
        <dbReference type="ARBA" id="ARBA00023054"/>
    </source>
</evidence>
<dbReference type="GO" id="GO:0031424">
    <property type="term" value="P:keratinization"/>
    <property type="evidence" value="ECO:0007669"/>
    <property type="project" value="TreeGrafter"/>
</dbReference>
<dbReference type="InterPro" id="IPR039008">
    <property type="entry name" value="IF_rod_dom"/>
</dbReference>
<dbReference type="InterPro" id="IPR003054">
    <property type="entry name" value="Keratin_II"/>
</dbReference>
<evidence type="ECO:0000256" key="5">
    <source>
        <dbReference type="SAM" id="Coils"/>
    </source>
</evidence>
<dbReference type="FunFam" id="1.20.5.1160:FF:000001">
    <property type="entry name" value="Keratin type II"/>
    <property type="match status" value="1"/>
</dbReference>
<dbReference type="SUPFAM" id="SSF64593">
    <property type="entry name" value="Intermediate filament protein, coiled coil region"/>
    <property type="match status" value="3"/>
</dbReference>
<keyword evidence="1 4" id="KW-0403">Intermediate filament</keyword>